<keyword evidence="7 10" id="KW-0460">Magnesium</keyword>
<comment type="pathway">
    <text evidence="1 7 8">Purine metabolism; IMP biosynthesis via de novo pathway; N(1)-(5-phospho-D-ribosyl)glycinamide from 5-phospho-alpha-D-ribose 1-diphosphate: step 1/2.</text>
</comment>
<gene>
    <name evidence="7" type="primary">purF</name>
    <name evidence="13" type="ORF">MED297_17807</name>
</gene>
<comment type="caution">
    <text evidence="7">Lacks conserved residue(s) required for the propagation of feature annotation.</text>
</comment>
<dbReference type="Gene3D" id="3.40.50.2020">
    <property type="match status" value="1"/>
</dbReference>
<keyword evidence="5 7" id="KW-0658">Purine biosynthesis</keyword>
<dbReference type="UniPathway" id="UPA00074">
    <property type="reaction ID" value="UER00124"/>
</dbReference>
<keyword evidence="6 7" id="KW-0315">Glutamine amidotransferase</keyword>
<dbReference type="HOGENOM" id="CLU_022389_2_1_6"/>
<dbReference type="InterPro" id="IPR035584">
    <property type="entry name" value="PurF_N"/>
</dbReference>
<sequence>MCGVVGITGQAPVNQLLYDALTVLQHRGQDAAGIVTEQDGKFYLRKSNGLVRDVFHQRHMQSLVGNIGIGHVRYPTAGTSSTAESQPFYVNSPYGIVLAHNGNLTNSEELNRAVFQSDLRHVNTTSDSEVLLNVFAHELQMLGKLKPKAEDMFAAVRGVHRRCRGAYGVVAMISGLGMVAFRDPNGIRPLVYGKRTAANGATEYMVASESVALDVIGFDMIDDVAPGEAVYIDAQGELHIQQCAEETGKTPCMFEYVYFARPDSIIDGISVYKARLRMGDALADKILALRPDHDIDVVIPIPDTSRTSALQLANRLGVNFREGFMKNRYIGRTFIMPGQTQRKKSVRQKLNAISLEFKGKNVLLVDDSIVRGTTCNEIIEMARDAGANKVYFASAAPEVKYPNVYGIDMPAAKELIAHGRTTEQICESIGADWLVYQDLDDLKRATQTKKSDVHDFDCSVFDGCYITGDVDQAYLDALEARRNDDSKQKTATADSSLVDLHNDEA</sequence>
<dbReference type="AlphaFoldDB" id="A4BHC4"/>
<dbReference type="GO" id="GO:0009113">
    <property type="term" value="P:purine nucleobase biosynthetic process"/>
    <property type="evidence" value="ECO:0007669"/>
    <property type="project" value="UniProtKB-UniRule"/>
</dbReference>
<evidence type="ECO:0000256" key="6">
    <source>
        <dbReference type="ARBA" id="ARBA00022962"/>
    </source>
</evidence>
<dbReference type="Gene3D" id="3.60.20.10">
    <property type="entry name" value="Glutamine Phosphoribosylpyrophosphate, subunit 1, domain 1"/>
    <property type="match status" value="1"/>
</dbReference>
<feature type="binding site" evidence="7 10">
    <location>
        <position position="367"/>
    </location>
    <ligand>
        <name>Mg(2+)</name>
        <dbReference type="ChEBI" id="CHEBI:18420"/>
    </ligand>
</feature>
<dbReference type="MEROPS" id="C44.001"/>
<keyword evidence="14" id="KW-1185">Reference proteome</keyword>
<keyword evidence="4 7" id="KW-0808">Transferase</keyword>
<dbReference type="OrthoDB" id="9801213at2"/>
<dbReference type="CDD" id="cd06223">
    <property type="entry name" value="PRTases_typeI"/>
    <property type="match status" value="1"/>
</dbReference>
<dbReference type="GO" id="GO:0006189">
    <property type="term" value="P:'de novo' IMP biosynthetic process"/>
    <property type="evidence" value="ECO:0007669"/>
    <property type="project" value="UniProtKB-UniRule"/>
</dbReference>
<dbReference type="RefSeq" id="WP_008043991.1">
    <property type="nucleotide sequence ID" value="NZ_CH724150.1"/>
</dbReference>
<evidence type="ECO:0000256" key="11">
    <source>
        <dbReference type="SAM" id="MobiDB-lite"/>
    </source>
</evidence>
<accession>A4BHC4</accession>
<feature type="region of interest" description="Disordered" evidence="11">
    <location>
        <begin position="483"/>
        <end position="505"/>
    </location>
</feature>
<evidence type="ECO:0000313" key="14">
    <source>
        <dbReference type="Proteomes" id="UP000005953"/>
    </source>
</evidence>
<evidence type="ECO:0000256" key="3">
    <source>
        <dbReference type="ARBA" id="ARBA00022676"/>
    </source>
</evidence>
<dbReference type="Pfam" id="PF00156">
    <property type="entry name" value="Pribosyltran"/>
    <property type="match status" value="1"/>
</dbReference>
<dbReference type="SUPFAM" id="SSF53271">
    <property type="entry name" value="PRTase-like"/>
    <property type="match status" value="1"/>
</dbReference>
<dbReference type="NCBIfam" id="TIGR01134">
    <property type="entry name" value="purF"/>
    <property type="match status" value="1"/>
</dbReference>
<dbReference type="InterPro" id="IPR029057">
    <property type="entry name" value="PRTase-like"/>
</dbReference>
<dbReference type="Pfam" id="PF13522">
    <property type="entry name" value="GATase_6"/>
    <property type="match status" value="1"/>
</dbReference>
<dbReference type="HAMAP" id="MF_01931">
    <property type="entry name" value="PurF"/>
    <property type="match status" value="1"/>
</dbReference>
<dbReference type="SUPFAM" id="SSF56235">
    <property type="entry name" value="N-terminal nucleophile aminohydrolases (Ntn hydrolases)"/>
    <property type="match status" value="1"/>
</dbReference>
<dbReference type="STRING" id="314283.MED297_17807"/>
<dbReference type="InterPro" id="IPR029055">
    <property type="entry name" value="Ntn_hydrolases_N"/>
</dbReference>
<dbReference type="InterPro" id="IPR000836">
    <property type="entry name" value="PRTase_dom"/>
</dbReference>
<evidence type="ECO:0000256" key="8">
    <source>
        <dbReference type="PIRNR" id="PIRNR000485"/>
    </source>
</evidence>
<dbReference type="InterPro" id="IPR005854">
    <property type="entry name" value="PurF"/>
</dbReference>
<evidence type="ECO:0000256" key="5">
    <source>
        <dbReference type="ARBA" id="ARBA00022755"/>
    </source>
</evidence>
<organism evidence="13 14">
    <name type="scientific">Reinekea blandensis MED297</name>
    <dbReference type="NCBI Taxonomy" id="314283"/>
    <lineage>
        <taxon>Bacteria</taxon>
        <taxon>Pseudomonadati</taxon>
        <taxon>Pseudomonadota</taxon>
        <taxon>Gammaproteobacteria</taxon>
        <taxon>Oceanospirillales</taxon>
        <taxon>Saccharospirillaceae</taxon>
        <taxon>Reinekea</taxon>
    </lineage>
</organism>
<dbReference type="GO" id="GO:0004044">
    <property type="term" value="F:amidophosphoribosyltransferase activity"/>
    <property type="evidence" value="ECO:0007669"/>
    <property type="project" value="UniProtKB-UniRule"/>
</dbReference>
<keyword evidence="7 10" id="KW-0479">Metal-binding</keyword>
<dbReference type="InterPro" id="IPR017932">
    <property type="entry name" value="GATase_2_dom"/>
</dbReference>
<dbReference type="PANTHER" id="PTHR11907">
    <property type="entry name" value="AMIDOPHOSPHORIBOSYLTRANSFERASE"/>
    <property type="match status" value="1"/>
</dbReference>
<evidence type="ECO:0000256" key="4">
    <source>
        <dbReference type="ARBA" id="ARBA00022679"/>
    </source>
</evidence>
<comment type="cofactor">
    <cofactor evidence="7 10">
        <name>Mg(2+)</name>
        <dbReference type="ChEBI" id="CHEBI:18420"/>
    </cofactor>
    <text evidence="7 10">Binds 1 Mg(2+) ion per subunit.</text>
</comment>
<evidence type="ECO:0000256" key="1">
    <source>
        <dbReference type="ARBA" id="ARBA00005209"/>
    </source>
</evidence>
<dbReference type="CDD" id="cd00715">
    <property type="entry name" value="GPATase_N"/>
    <property type="match status" value="1"/>
</dbReference>
<evidence type="ECO:0000313" key="13">
    <source>
        <dbReference type="EMBL" id="EAR08472.1"/>
    </source>
</evidence>
<proteinExistence type="inferred from homology"/>
<evidence type="ECO:0000256" key="2">
    <source>
        <dbReference type="ARBA" id="ARBA00010138"/>
    </source>
</evidence>
<comment type="caution">
    <text evidence="13">The sequence shown here is derived from an EMBL/GenBank/DDBJ whole genome shotgun (WGS) entry which is preliminary data.</text>
</comment>
<feature type="binding site" evidence="7 10">
    <location>
        <position position="304"/>
    </location>
    <ligand>
        <name>Mg(2+)</name>
        <dbReference type="ChEBI" id="CHEBI:18420"/>
    </ligand>
</feature>
<evidence type="ECO:0000259" key="12">
    <source>
        <dbReference type="PROSITE" id="PS51278"/>
    </source>
</evidence>
<feature type="binding site" evidence="7 10">
    <location>
        <position position="366"/>
    </location>
    <ligand>
        <name>Mg(2+)</name>
        <dbReference type="ChEBI" id="CHEBI:18420"/>
    </ligand>
</feature>
<evidence type="ECO:0000256" key="10">
    <source>
        <dbReference type="PIRSR" id="PIRSR000485-2"/>
    </source>
</evidence>
<evidence type="ECO:0000256" key="7">
    <source>
        <dbReference type="HAMAP-Rule" id="MF_01931"/>
    </source>
</evidence>
<dbReference type="EC" id="2.4.2.14" evidence="7"/>
<dbReference type="GO" id="GO:0000287">
    <property type="term" value="F:magnesium ion binding"/>
    <property type="evidence" value="ECO:0007669"/>
    <property type="project" value="UniProtKB-UniRule"/>
</dbReference>
<feature type="active site" description="Nucleophile" evidence="7 9">
    <location>
        <position position="2"/>
    </location>
</feature>
<evidence type="ECO:0000256" key="9">
    <source>
        <dbReference type="PIRSR" id="PIRSR000485-1"/>
    </source>
</evidence>
<comment type="catalytic activity">
    <reaction evidence="7 8">
        <text>5-phospho-beta-D-ribosylamine + L-glutamate + diphosphate = 5-phospho-alpha-D-ribose 1-diphosphate + L-glutamine + H2O</text>
        <dbReference type="Rhea" id="RHEA:14905"/>
        <dbReference type="ChEBI" id="CHEBI:15377"/>
        <dbReference type="ChEBI" id="CHEBI:29985"/>
        <dbReference type="ChEBI" id="CHEBI:33019"/>
        <dbReference type="ChEBI" id="CHEBI:58017"/>
        <dbReference type="ChEBI" id="CHEBI:58359"/>
        <dbReference type="ChEBI" id="CHEBI:58681"/>
        <dbReference type="EC" id="2.4.2.14"/>
    </reaction>
</comment>
<dbReference type="PROSITE" id="PS51278">
    <property type="entry name" value="GATASE_TYPE_2"/>
    <property type="match status" value="1"/>
</dbReference>
<dbReference type="Proteomes" id="UP000005953">
    <property type="component" value="Unassembled WGS sequence"/>
</dbReference>
<comment type="similarity">
    <text evidence="2 7 8">In the C-terminal section; belongs to the purine/pyrimidine phosphoribosyltransferase family.</text>
</comment>
<feature type="domain" description="Glutamine amidotransferase type-2" evidence="12">
    <location>
        <begin position="2"/>
        <end position="235"/>
    </location>
</feature>
<dbReference type="PIRSF" id="PIRSF000485">
    <property type="entry name" value="Amd_phspho_trans"/>
    <property type="match status" value="1"/>
</dbReference>
<dbReference type="EMBL" id="AAOE01000020">
    <property type="protein sequence ID" value="EAR08472.1"/>
    <property type="molecule type" value="Genomic_DNA"/>
</dbReference>
<comment type="function">
    <text evidence="7">Catalyzes the formation of phosphoribosylamine from phosphoribosylpyrophosphate (PRPP) and glutamine.</text>
</comment>
<protein>
    <recommendedName>
        <fullName evidence="7">Amidophosphoribosyltransferase</fullName>
        <shortName evidence="7">ATase</shortName>
        <ecNumber evidence="7">2.4.2.14</ecNumber>
    </recommendedName>
    <alternativeName>
        <fullName evidence="7">Glutamine phosphoribosylpyrophosphate amidotransferase</fullName>
        <shortName evidence="7">GPATase</shortName>
    </alternativeName>
</protein>
<reference evidence="13 14" key="1">
    <citation type="submission" date="2006-02" db="EMBL/GenBank/DDBJ databases">
        <authorList>
            <person name="Pinhassi J."/>
            <person name="Pedros-Alio C."/>
            <person name="Ferriera S."/>
            <person name="Johnson J."/>
            <person name="Kravitz S."/>
            <person name="Halpern A."/>
            <person name="Remington K."/>
            <person name="Beeson K."/>
            <person name="Tran B."/>
            <person name="Rogers Y.-H."/>
            <person name="Friedman R."/>
            <person name="Venter J.C."/>
        </authorList>
    </citation>
    <scope>NUCLEOTIDE SEQUENCE [LARGE SCALE GENOMIC DNA]</scope>
    <source>
        <strain evidence="13 14">MED297</strain>
    </source>
</reference>
<keyword evidence="3 7" id="KW-0328">Glycosyltransferase</keyword>
<name>A4BHC4_9GAMM</name>